<dbReference type="InterPro" id="IPR024535">
    <property type="entry name" value="RHGA/B-epi-like_pectate_lyase"/>
</dbReference>
<dbReference type="Proteomes" id="UP000803844">
    <property type="component" value="Unassembled WGS sequence"/>
</dbReference>
<keyword evidence="1" id="KW-0732">Signal</keyword>
<organism evidence="3 4">
    <name type="scientific">Cryphonectria parasitica (strain ATCC 38755 / EP155)</name>
    <dbReference type="NCBI Taxonomy" id="660469"/>
    <lineage>
        <taxon>Eukaryota</taxon>
        <taxon>Fungi</taxon>
        <taxon>Dikarya</taxon>
        <taxon>Ascomycota</taxon>
        <taxon>Pezizomycotina</taxon>
        <taxon>Sordariomycetes</taxon>
        <taxon>Sordariomycetidae</taxon>
        <taxon>Diaporthales</taxon>
        <taxon>Cryphonectriaceae</taxon>
        <taxon>Cryphonectria-Endothia species complex</taxon>
        <taxon>Cryphonectria</taxon>
    </lineage>
</organism>
<dbReference type="SUPFAM" id="SSF51126">
    <property type="entry name" value="Pectin lyase-like"/>
    <property type="match status" value="2"/>
</dbReference>
<evidence type="ECO:0000259" key="2">
    <source>
        <dbReference type="Pfam" id="PF12708"/>
    </source>
</evidence>
<sequence length="798" mass="86861">MILPIILGISCLAQLASAYWMDDIAHQGVASFNPHAAMYQVFRNVKDYGAVGDGVADDTAAINAAISNGGRCGFDGACSGSTTTPATVYFPEGTYLVSSALLVTYYTQMIGDPTAMPVIKASPSFNIDDGIGVIESDKYNNTDGQLNYVATNVFCRQVRNLVIDTTDMSPTINIAGIHWPAAQATSIQNVVFQLSQVPGNQHVGIFMEGGSGGYMGDLTFYGGMIGAQFGNQQYTTRNLTFVSCHTAILQLWDWYWVYKDLTIVDCNIGINLTAPSVGSAIILDSVFIDTPMAIVTNYSSTTDPGKMQSRGTLLMENVSFGNVTSILQEGTETTLLQGTAYNETLITGKGNVYTPTGPDYVFSSPGDWFPEIQTLKNRTQYYVRSKPQYDDVPASLFVSARSFGVKGDGITDDTSALNSFFSHISENFDSGYIGFIDAGYYKVSDTIKIRGNTRIVGEALASVIMGSGPNFSDMNSPRPVVQVGEPGEKGYVEWSDMFVSTQGGTSGAVLIEYNLGDCDCNQGPSGMWDVHIRVGGFAGSKLQMEQCPKTPNQTNVIYSDCIAAYMGMHITKGASNLYMENTWFWVADHDMEDFHSTQITVFGGRGFLIESQDGPIWAYASAAEHWTLYQYQLYEAQNIWMGQIQTETPYYQPNPPAPYPFDIANIVLNDPDFGTDCASLIKGAMIPGANLTAPCEMAWGLRIIDSNDVVIYGPGLYSFFNNYNTTCSNGPYGGSMRCQSRMVWIQDTTGASGNNVVLYDLNTIGTISMVTYNGSDVALWKDNWNVFGETLAIFQGQV</sequence>
<gene>
    <name evidence="3" type="ORF">M406DRAFT_44622</name>
</gene>
<dbReference type="PANTHER" id="PTHR33928:SF2">
    <property type="entry name" value="PECTATE LYASE SUPERFAMILY PROTEIN DOMAIN-CONTAINING PROTEIN-RELATED"/>
    <property type="match status" value="1"/>
</dbReference>
<dbReference type="CDD" id="cd23668">
    <property type="entry name" value="GH55_beta13glucanase-like"/>
    <property type="match status" value="1"/>
</dbReference>
<proteinExistence type="predicted"/>
<dbReference type="GeneID" id="63841383"/>
<evidence type="ECO:0000313" key="3">
    <source>
        <dbReference type="EMBL" id="KAF3768855.1"/>
    </source>
</evidence>
<evidence type="ECO:0000256" key="1">
    <source>
        <dbReference type="SAM" id="SignalP"/>
    </source>
</evidence>
<feature type="domain" description="Rhamnogalacturonase A/B/Epimerase-like pectate lyase" evidence="2">
    <location>
        <begin position="42"/>
        <end position="271"/>
    </location>
</feature>
<keyword evidence="4" id="KW-1185">Reference proteome</keyword>
<dbReference type="InterPro" id="IPR011050">
    <property type="entry name" value="Pectin_lyase_fold/virulence"/>
</dbReference>
<dbReference type="OrthoDB" id="1046782at2759"/>
<accession>A0A9P4YA56</accession>
<name>A0A9P4YA56_CRYP1</name>
<dbReference type="InterPro" id="IPR039279">
    <property type="entry name" value="QRT3-like"/>
</dbReference>
<feature type="domain" description="Rhamnogalacturonase A/B/Epimerase-like pectate lyase" evidence="2">
    <location>
        <begin position="397"/>
        <end position="471"/>
    </location>
</feature>
<dbReference type="RefSeq" id="XP_040779816.1">
    <property type="nucleotide sequence ID" value="XM_040924254.1"/>
</dbReference>
<dbReference type="Pfam" id="PF12708">
    <property type="entry name" value="Pect-lyase_RHGA_epim"/>
    <property type="match status" value="2"/>
</dbReference>
<reference evidence="3" key="1">
    <citation type="journal article" date="2020" name="Phytopathology">
        <title>Genome sequence of the chestnut blight fungus Cryphonectria parasitica EP155: A fundamental resource for an archetypical invasive plant pathogen.</title>
        <authorList>
            <person name="Crouch J.A."/>
            <person name="Dawe A."/>
            <person name="Aerts A."/>
            <person name="Barry K."/>
            <person name="Churchill A.C.L."/>
            <person name="Grimwood J."/>
            <person name="Hillman B."/>
            <person name="Milgroom M.G."/>
            <person name="Pangilinan J."/>
            <person name="Smith M."/>
            <person name="Salamov A."/>
            <person name="Schmutz J."/>
            <person name="Yadav J."/>
            <person name="Grigoriev I.V."/>
            <person name="Nuss D."/>
        </authorList>
    </citation>
    <scope>NUCLEOTIDE SEQUENCE</scope>
    <source>
        <strain evidence="3">EP155</strain>
    </source>
</reference>
<dbReference type="PANTHER" id="PTHR33928">
    <property type="entry name" value="POLYGALACTURONASE QRT3"/>
    <property type="match status" value="1"/>
</dbReference>
<dbReference type="EMBL" id="MU032345">
    <property type="protein sequence ID" value="KAF3768855.1"/>
    <property type="molecule type" value="Genomic_DNA"/>
</dbReference>
<dbReference type="GO" id="GO:0004650">
    <property type="term" value="F:polygalacturonase activity"/>
    <property type="evidence" value="ECO:0007669"/>
    <property type="project" value="InterPro"/>
</dbReference>
<protein>
    <submittedName>
        <fullName evidence="3">Family 55 glycoside hydrolase</fullName>
    </submittedName>
</protein>
<dbReference type="InterPro" id="IPR012334">
    <property type="entry name" value="Pectin_lyas_fold"/>
</dbReference>
<comment type="caution">
    <text evidence="3">The sequence shown here is derived from an EMBL/GenBank/DDBJ whole genome shotgun (WGS) entry which is preliminary data.</text>
</comment>
<dbReference type="AlphaFoldDB" id="A0A9P4YA56"/>
<feature type="chain" id="PRO_5040440301" evidence="1">
    <location>
        <begin position="19"/>
        <end position="798"/>
    </location>
</feature>
<evidence type="ECO:0000313" key="4">
    <source>
        <dbReference type="Proteomes" id="UP000803844"/>
    </source>
</evidence>
<feature type="signal peptide" evidence="1">
    <location>
        <begin position="1"/>
        <end position="18"/>
    </location>
</feature>
<dbReference type="Gene3D" id="2.160.20.10">
    <property type="entry name" value="Single-stranded right-handed beta-helix, Pectin lyase-like"/>
    <property type="match status" value="2"/>
</dbReference>
<keyword evidence="3" id="KW-0378">Hydrolase</keyword>